<gene>
    <name evidence="3" type="ORF">HU200_006350</name>
</gene>
<dbReference type="OrthoDB" id="679482at2759"/>
<dbReference type="PANTHER" id="PTHR46610:SF27">
    <property type="entry name" value="PGG DOMAIN-CONTAINING PROTEIN"/>
    <property type="match status" value="1"/>
</dbReference>
<dbReference type="PANTHER" id="PTHR46610">
    <property type="entry name" value="OS05G0181300 PROTEIN"/>
    <property type="match status" value="1"/>
</dbReference>
<evidence type="ECO:0000256" key="2">
    <source>
        <dbReference type="SAM" id="Phobius"/>
    </source>
</evidence>
<dbReference type="Proteomes" id="UP000636709">
    <property type="component" value="Unassembled WGS sequence"/>
</dbReference>
<proteinExistence type="predicted"/>
<accession>A0A835FQG7</accession>
<name>A0A835FQG7_9POAL</name>
<evidence type="ECO:0000313" key="4">
    <source>
        <dbReference type="Proteomes" id="UP000636709"/>
    </source>
</evidence>
<reference evidence="3" key="1">
    <citation type="submission" date="2020-07" db="EMBL/GenBank/DDBJ databases">
        <title>Genome sequence and genetic diversity analysis of an under-domesticated orphan crop, white fonio (Digitaria exilis).</title>
        <authorList>
            <person name="Bennetzen J.L."/>
            <person name="Chen S."/>
            <person name="Ma X."/>
            <person name="Wang X."/>
            <person name="Yssel A.E.J."/>
            <person name="Chaluvadi S.R."/>
            <person name="Johnson M."/>
            <person name="Gangashetty P."/>
            <person name="Hamidou F."/>
            <person name="Sanogo M.D."/>
            <person name="Zwaenepoel A."/>
            <person name="Wallace J."/>
            <person name="Van De Peer Y."/>
            <person name="Van Deynze A."/>
        </authorList>
    </citation>
    <scope>NUCLEOTIDE SEQUENCE</scope>
    <source>
        <tissue evidence="3">Leaves</tissue>
    </source>
</reference>
<keyword evidence="2" id="KW-0472">Membrane</keyword>
<keyword evidence="2" id="KW-0812">Transmembrane</keyword>
<feature type="region of interest" description="Disordered" evidence="1">
    <location>
        <begin position="18"/>
        <end position="38"/>
    </location>
</feature>
<feature type="transmembrane region" description="Helical" evidence="2">
    <location>
        <begin position="73"/>
        <end position="91"/>
    </location>
</feature>
<keyword evidence="2" id="KW-1133">Transmembrane helix</keyword>
<feature type="transmembrane region" description="Helical" evidence="2">
    <location>
        <begin position="103"/>
        <end position="121"/>
    </location>
</feature>
<sequence>MPDAAAPVVARDEPWWPLLPKDPISPPPKQQPTSHGAGRRRFPWVTAAGFTYLTFSSGMALHRSRNDPSAMAFVAFAYADLIALFSCLRAYEHAQPGSATRQWLKLAVWLLTAALTVSFAYKVSAVMPPPAAALVWVVGLATVAGGFAAFFCVTTTTPREMAVEKTLRGHKQACPISPSFLTLDVKRISGATRWPPPSFDPLSLDGVHRPIEPRACGVISP</sequence>
<evidence type="ECO:0000256" key="1">
    <source>
        <dbReference type="SAM" id="MobiDB-lite"/>
    </source>
</evidence>
<evidence type="ECO:0000313" key="3">
    <source>
        <dbReference type="EMBL" id="KAF8769741.1"/>
    </source>
</evidence>
<dbReference type="InterPro" id="IPR045501">
    <property type="entry name" value="DUF6490"/>
</dbReference>
<comment type="caution">
    <text evidence="3">The sequence shown here is derived from an EMBL/GenBank/DDBJ whole genome shotgun (WGS) entry which is preliminary data.</text>
</comment>
<organism evidence="3 4">
    <name type="scientific">Digitaria exilis</name>
    <dbReference type="NCBI Taxonomy" id="1010633"/>
    <lineage>
        <taxon>Eukaryota</taxon>
        <taxon>Viridiplantae</taxon>
        <taxon>Streptophyta</taxon>
        <taxon>Embryophyta</taxon>
        <taxon>Tracheophyta</taxon>
        <taxon>Spermatophyta</taxon>
        <taxon>Magnoliopsida</taxon>
        <taxon>Liliopsida</taxon>
        <taxon>Poales</taxon>
        <taxon>Poaceae</taxon>
        <taxon>PACMAD clade</taxon>
        <taxon>Panicoideae</taxon>
        <taxon>Panicodae</taxon>
        <taxon>Paniceae</taxon>
        <taxon>Anthephorinae</taxon>
        <taxon>Digitaria</taxon>
    </lineage>
</organism>
<dbReference type="AlphaFoldDB" id="A0A835FQG7"/>
<dbReference type="Pfam" id="PF20100">
    <property type="entry name" value="DUF6490"/>
    <property type="match status" value="1"/>
</dbReference>
<feature type="transmembrane region" description="Helical" evidence="2">
    <location>
        <begin position="133"/>
        <end position="153"/>
    </location>
</feature>
<keyword evidence="4" id="KW-1185">Reference proteome</keyword>
<dbReference type="EMBL" id="JACEFO010000430">
    <property type="protein sequence ID" value="KAF8769741.1"/>
    <property type="molecule type" value="Genomic_DNA"/>
</dbReference>
<protein>
    <submittedName>
        <fullName evidence="3">Uncharacterized protein</fullName>
    </submittedName>
</protein>